<keyword evidence="3" id="KW-1185">Reference proteome</keyword>
<dbReference type="SUPFAM" id="SSF51395">
    <property type="entry name" value="FMN-linked oxidoreductases"/>
    <property type="match status" value="1"/>
</dbReference>
<evidence type="ECO:0000313" key="3">
    <source>
        <dbReference type="Proteomes" id="UP000076871"/>
    </source>
</evidence>
<dbReference type="Gene3D" id="3.20.20.70">
    <property type="entry name" value="Aldolase class I"/>
    <property type="match status" value="1"/>
</dbReference>
<evidence type="ECO:0000313" key="2">
    <source>
        <dbReference type="EMBL" id="KZT02769.1"/>
    </source>
</evidence>
<accession>A0A165CGK4</accession>
<dbReference type="GeneID" id="63827931"/>
<dbReference type="OrthoDB" id="276546at2759"/>
<sequence length="372" mass="41498">MSAAAVVPKLFQPAKLGTRMLAHRVVMAPLTRFRANKDHILGEMSQDYYGQRSHTPGGLIISEGAFISPKAGGYGNVPGIYNDKQVASWKTITDIVHDNGCRIFCQLWALGRGARVEVLEEEDPALPYISSSAVQLTGFPKVPRALTIPEIKEYVHTYRDAALNAVRAGFDGVELHCANGYLQDQFLQDVCNKRTDEYGGSIENRCRFSLESVEAITNAIGEEKVGIRVSPWGDAQDMHMPDPIPTFSYLISHIALRYPNLAYVHAVEPSASGDIDRIKLEHESNDFLREIWSPRTFISCGCYTRETAFETAEKKGDLIAFGRLFIPNPDLPLRLAANLPLVTPRHDTFYAIEDPHGYIDYPFEGEPHPSLY</sequence>
<dbReference type="GO" id="GO:0003959">
    <property type="term" value="F:NADPH dehydrogenase activity"/>
    <property type="evidence" value="ECO:0007669"/>
    <property type="project" value="TreeGrafter"/>
</dbReference>
<dbReference type="STRING" id="1314785.A0A165CGK4"/>
<dbReference type="Proteomes" id="UP000076871">
    <property type="component" value="Unassembled WGS sequence"/>
</dbReference>
<dbReference type="AlphaFoldDB" id="A0A165CGK4"/>
<feature type="domain" description="NADH:flavin oxidoreductase/NADH oxidase N-terminal" evidence="1">
    <location>
        <begin position="9"/>
        <end position="340"/>
    </location>
</feature>
<dbReference type="GO" id="GO:0010181">
    <property type="term" value="F:FMN binding"/>
    <property type="evidence" value="ECO:0007669"/>
    <property type="project" value="InterPro"/>
</dbReference>
<dbReference type="InterPro" id="IPR045247">
    <property type="entry name" value="Oye-like"/>
</dbReference>
<evidence type="ECO:0000259" key="1">
    <source>
        <dbReference type="Pfam" id="PF00724"/>
    </source>
</evidence>
<gene>
    <name evidence="2" type="ORF">LAESUDRAFT_738487</name>
</gene>
<dbReference type="FunCoup" id="A0A165CGK4">
    <property type="interactions" value="262"/>
</dbReference>
<dbReference type="EMBL" id="KV427649">
    <property type="protein sequence ID" value="KZT02769.1"/>
    <property type="molecule type" value="Genomic_DNA"/>
</dbReference>
<organism evidence="2 3">
    <name type="scientific">Laetiporus sulphureus 93-53</name>
    <dbReference type="NCBI Taxonomy" id="1314785"/>
    <lineage>
        <taxon>Eukaryota</taxon>
        <taxon>Fungi</taxon>
        <taxon>Dikarya</taxon>
        <taxon>Basidiomycota</taxon>
        <taxon>Agaricomycotina</taxon>
        <taxon>Agaricomycetes</taxon>
        <taxon>Polyporales</taxon>
        <taxon>Laetiporus</taxon>
    </lineage>
</organism>
<protein>
    <submittedName>
        <fullName evidence="2">FMN-linked oxidoreductase</fullName>
    </submittedName>
</protein>
<name>A0A165CGK4_9APHY</name>
<dbReference type="PANTHER" id="PTHR22893:SF91">
    <property type="entry name" value="NADPH DEHYDROGENASE 2-RELATED"/>
    <property type="match status" value="1"/>
</dbReference>
<dbReference type="InParanoid" id="A0A165CGK4"/>
<reference evidence="2 3" key="1">
    <citation type="journal article" date="2016" name="Mol. Biol. Evol.">
        <title>Comparative Genomics of Early-Diverging Mushroom-Forming Fungi Provides Insights into the Origins of Lignocellulose Decay Capabilities.</title>
        <authorList>
            <person name="Nagy L.G."/>
            <person name="Riley R."/>
            <person name="Tritt A."/>
            <person name="Adam C."/>
            <person name="Daum C."/>
            <person name="Floudas D."/>
            <person name="Sun H."/>
            <person name="Yadav J.S."/>
            <person name="Pangilinan J."/>
            <person name="Larsson K.H."/>
            <person name="Matsuura K."/>
            <person name="Barry K."/>
            <person name="Labutti K."/>
            <person name="Kuo R."/>
            <person name="Ohm R.A."/>
            <person name="Bhattacharya S.S."/>
            <person name="Shirouzu T."/>
            <person name="Yoshinaga Y."/>
            <person name="Martin F.M."/>
            <person name="Grigoriev I.V."/>
            <person name="Hibbett D.S."/>
        </authorList>
    </citation>
    <scope>NUCLEOTIDE SEQUENCE [LARGE SCALE GENOMIC DNA]</scope>
    <source>
        <strain evidence="2 3">93-53</strain>
    </source>
</reference>
<dbReference type="RefSeq" id="XP_040760509.1">
    <property type="nucleotide sequence ID" value="XM_040910902.1"/>
</dbReference>
<dbReference type="CDD" id="cd02933">
    <property type="entry name" value="OYE_like_FMN"/>
    <property type="match status" value="1"/>
</dbReference>
<dbReference type="InterPro" id="IPR001155">
    <property type="entry name" value="OxRdtase_FMN_N"/>
</dbReference>
<dbReference type="Pfam" id="PF00724">
    <property type="entry name" value="Oxidored_FMN"/>
    <property type="match status" value="1"/>
</dbReference>
<dbReference type="PANTHER" id="PTHR22893">
    <property type="entry name" value="NADH OXIDOREDUCTASE-RELATED"/>
    <property type="match status" value="1"/>
</dbReference>
<proteinExistence type="predicted"/>
<dbReference type="InterPro" id="IPR013785">
    <property type="entry name" value="Aldolase_TIM"/>
</dbReference>